<feature type="transmembrane region" description="Helical" evidence="5">
    <location>
        <begin position="348"/>
        <end position="370"/>
    </location>
</feature>
<feature type="transmembrane region" description="Helical" evidence="5">
    <location>
        <begin position="21"/>
        <end position="41"/>
    </location>
</feature>
<comment type="subcellular location">
    <subcellularLocation>
        <location evidence="1">Membrane</location>
        <topology evidence="1">Multi-pass membrane protein</topology>
    </subcellularLocation>
</comment>
<dbReference type="OrthoDB" id="433512at2759"/>
<evidence type="ECO:0000313" key="8">
    <source>
        <dbReference type="Proteomes" id="UP000319257"/>
    </source>
</evidence>
<feature type="transmembrane region" description="Helical" evidence="5">
    <location>
        <begin position="244"/>
        <end position="264"/>
    </location>
</feature>
<keyword evidence="3 5" id="KW-1133">Transmembrane helix</keyword>
<dbReference type="RefSeq" id="XP_030994215.1">
    <property type="nucleotide sequence ID" value="XM_031141490.1"/>
</dbReference>
<evidence type="ECO:0000256" key="3">
    <source>
        <dbReference type="ARBA" id="ARBA00022989"/>
    </source>
</evidence>
<dbReference type="InParanoid" id="A0A507B1B4"/>
<dbReference type="STRING" id="1093900.A0A507B1B4"/>
<dbReference type="InterPro" id="IPR036259">
    <property type="entry name" value="MFS_trans_sf"/>
</dbReference>
<evidence type="ECO:0000256" key="1">
    <source>
        <dbReference type="ARBA" id="ARBA00004141"/>
    </source>
</evidence>
<feature type="transmembrane region" description="Helical" evidence="5">
    <location>
        <begin position="408"/>
        <end position="432"/>
    </location>
</feature>
<evidence type="ECO:0000259" key="6">
    <source>
        <dbReference type="PROSITE" id="PS50850"/>
    </source>
</evidence>
<feature type="transmembrane region" description="Helical" evidence="5">
    <location>
        <begin position="149"/>
        <end position="175"/>
    </location>
</feature>
<feature type="transmembrane region" description="Helical" evidence="5">
    <location>
        <begin position="323"/>
        <end position="342"/>
    </location>
</feature>
<dbReference type="PANTHER" id="PTHR24064">
    <property type="entry name" value="SOLUTE CARRIER FAMILY 22 MEMBER"/>
    <property type="match status" value="1"/>
</dbReference>
<dbReference type="GO" id="GO:0016020">
    <property type="term" value="C:membrane"/>
    <property type="evidence" value="ECO:0007669"/>
    <property type="project" value="UniProtKB-SubCell"/>
</dbReference>
<feature type="domain" description="Major facilitator superfamily (MFS) profile" evidence="6">
    <location>
        <begin position="11"/>
        <end position="437"/>
    </location>
</feature>
<dbReference type="GO" id="GO:0022857">
    <property type="term" value="F:transmembrane transporter activity"/>
    <property type="evidence" value="ECO:0007669"/>
    <property type="project" value="InterPro"/>
</dbReference>
<dbReference type="Gene3D" id="1.20.1250.20">
    <property type="entry name" value="MFS general substrate transporter like domains"/>
    <property type="match status" value="1"/>
</dbReference>
<dbReference type="PROSITE" id="PS50850">
    <property type="entry name" value="MFS"/>
    <property type="match status" value="1"/>
</dbReference>
<evidence type="ECO:0000256" key="4">
    <source>
        <dbReference type="ARBA" id="ARBA00023136"/>
    </source>
</evidence>
<protein>
    <recommendedName>
        <fullName evidence="6">Major facilitator superfamily (MFS) profile domain-containing protein</fullName>
    </recommendedName>
</protein>
<accession>A0A507B1B4</accession>
<feature type="transmembrane region" description="Helical" evidence="5">
    <location>
        <begin position="382"/>
        <end position="402"/>
    </location>
</feature>
<keyword evidence="4 5" id="KW-0472">Membrane</keyword>
<name>A0A507B1B4_9PEZI</name>
<feature type="transmembrane region" description="Helical" evidence="5">
    <location>
        <begin position="88"/>
        <end position="105"/>
    </location>
</feature>
<dbReference type="InterPro" id="IPR020846">
    <property type="entry name" value="MFS_dom"/>
</dbReference>
<dbReference type="InterPro" id="IPR005828">
    <property type="entry name" value="MFS_sugar_transport-like"/>
</dbReference>
<dbReference type="GeneID" id="41968128"/>
<dbReference type="EMBL" id="SKBQ01000003">
    <property type="protein sequence ID" value="TPX12504.1"/>
    <property type="molecule type" value="Genomic_DNA"/>
</dbReference>
<feature type="transmembrane region" description="Helical" evidence="5">
    <location>
        <begin position="187"/>
        <end position="208"/>
    </location>
</feature>
<gene>
    <name evidence="7" type="ORF">E0L32_000681</name>
</gene>
<proteinExistence type="predicted"/>
<keyword evidence="8" id="KW-1185">Reference proteome</keyword>
<keyword evidence="2 5" id="KW-0812">Transmembrane</keyword>
<evidence type="ECO:0000313" key="7">
    <source>
        <dbReference type="EMBL" id="TPX12504.1"/>
    </source>
</evidence>
<feature type="transmembrane region" description="Helical" evidence="5">
    <location>
        <begin position="61"/>
        <end position="79"/>
    </location>
</feature>
<feature type="transmembrane region" description="Helical" evidence="5">
    <location>
        <begin position="295"/>
        <end position="316"/>
    </location>
</feature>
<dbReference type="Proteomes" id="UP000319257">
    <property type="component" value="Unassembled WGS sequence"/>
</dbReference>
<sequence>MVRSWVSSAKFLTITGVGQFADGYLNTTIGLVVPMLAYVYFQDANYKIPTISNNIMKGGLSIGMILGQVMFGVFGDAFGRHAIYGRELMLTMVGTLLVITAPPQLGHGGIVAWVAVFRVVTGFGVGGDYPMSSSLALEYNIGWSRAKTVLAIFSCGSLGAFSAAIVYMILLAGFKSAIESNLWYLQWVWRLLLGFGLVPCAATIYARLRIAETRPYEKYVAKDHRGLGDQWREFREYFSNWKHARTLFAVSAIWFLFDIAFYGVNLNQSTILSNLGFGAGDTVWETLFNTAKGNLIQVIAGYMPGYWLGIFLPDLIGRVRHQLLGCAIVSILYAVWAGVQSHTGTGGLFALFVISQFTLNAGAASSTFLIPVEVFPTRVRATAHGIAAASGKAGAVLTSFAFGTATQAIGFSGILGLFAGVMAVCTALTLLIPETRGKSIEEIEQGAMYNYSNSEDF</sequence>
<organism evidence="7 8">
    <name type="scientific">Thyridium curvatum</name>
    <dbReference type="NCBI Taxonomy" id="1093900"/>
    <lineage>
        <taxon>Eukaryota</taxon>
        <taxon>Fungi</taxon>
        <taxon>Dikarya</taxon>
        <taxon>Ascomycota</taxon>
        <taxon>Pezizomycotina</taxon>
        <taxon>Sordariomycetes</taxon>
        <taxon>Sordariomycetidae</taxon>
        <taxon>Thyridiales</taxon>
        <taxon>Thyridiaceae</taxon>
        <taxon>Thyridium</taxon>
    </lineage>
</organism>
<dbReference type="Pfam" id="PF00083">
    <property type="entry name" value="Sugar_tr"/>
    <property type="match status" value="1"/>
</dbReference>
<dbReference type="SUPFAM" id="SSF103473">
    <property type="entry name" value="MFS general substrate transporter"/>
    <property type="match status" value="1"/>
</dbReference>
<evidence type="ECO:0000256" key="2">
    <source>
        <dbReference type="ARBA" id="ARBA00022692"/>
    </source>
</evidence>
<comment type="caution">
    <text evidence="7">The sequence shown here is derived from an EMBL/GenBank/DDBJ whole genome shotgun (WGS) entry which is preliminary data.</text>
</comment>
<evidence type="ECO:0000256" key="5">
    <source>
        <dbReference type="SAM" id="Phobius"/>
    </source>
</evidence>
<dbReference type="AlphaFoldDB" id="A0A507B1B4"/>
<reference evidence="7 8" key="1">
    <citation type="submission" date="2019-06" db="EMBL/GenBank/DDBJ databases">
        <title>Draft genome sequence of the filamentous fungus Phialemoniopsis curvata isolated from diesel fuel.</title>
        <authorList>
            <person name="Varaljay V.A."/>
            <person name="Lyon W.J."/>
            <person name="Crouch A.L."/>
            <person name="Drake C.E."/>
            <person name="Hollomon J.M."/>
            <person name="Nadeau L.J."/>
            <person name="Nunn H.S."/>
            <person name="Stevenson B.S."/>
            <person name="Bojanowski C.L."/>
            <person name="Crookes-Goodson W.J."/>
        </authorList>
    </citation>
    <scope>NUCLEOTIDE SEQUENCE [LARGE SCALE GENOMIC DNA]</scope>
    <source>
        <strain evidence="7 8">D216</strain>
    </source>
</reference>